<dbReference type="InterPro" id="IPR007344">
    <property type="entry name" value="GrpB/CoaE"/>
</dbReference>
<dbReference type="RefSeq" id="WP_159546382.1">
    <property type="nucleotide sequence ID" value="NZ_CP047156.1"/>
</dbReference>
<dbReference type="SUPFAM" id="SSF81301">
    <property type="entry name" value="Nucleotidyltransferase"/>
    <property type="match status" value="1"/>
</dbReference>
<keyword evidence="2" id="KW-1185">Reference proteome</keyword>
<dbReference type="Proteomes" id="UP000463857">
    <property type="component" value="Chromosome"/>
</dbReference>
<proteinExistence type="predicted"/>
<organism evidence="1 2">
    <name type="scientific">Epidermidibacterium keratini</name>
    <dbReference type="NCBI Taxonomy" id="1891644"/>
    <lineage>
        <taxon>Bacteria</taxon>
        <taxon>Bacillati</taxon>
        <taxon>Actinomycetota</taxon>
        <taxon>Actinomycetes</taxon>
        <taxon>Sporichthyales</taxon>
        <taxon>Sporichthyaceae</taxon>
        <taxon>Epidermidibacterium</taxon>
    </lineage>
</organism>
<evidence type="ECO:0000313" key="2">
    <source>
        <dbReference type="Proteomes" id="UP000463857"/>
    </source>
</evidence>
<dbReference type="EMBL" id="CP047156">
    <property type="protein sequence ID" value="QHC01245.1"/>
    <property type="molecule type" value="Genomic_DNA"/>
</dbReference>
<dbReference type="InParanoid" id="A0A7L4YPP0"/>
<dbReference type="KEGG" id="eke:EK0264_13735"/>
<sequence length="198" mass="22186">MPTPEDITQHHDEPAVDPWVGAPPVAEPIVITEYDARWPATFEAVEARIRNALGSKALQIEHVGSTSVPGLAAKPVIDVDVVVADSAHEAAYVPALEDFGFALRVREPQWHEHRMLRGEDPPVNLHVFSPDCPEVIRHVMFRDWLREHPDDRASYAEIKRAAAAETTSAGGVVMDYNRRKEAVVREIYDRMFTAHGLR</sequence>
<reference evidence="1 2" key="1">
    <citation type="journal article" date="2018" name="Int. J. Syst. Evol. Microbiol.">
        <title>Epidermidibacterium keratini gen. nov., sp. nov., a member of the family Sporichthyaceae, isolated from keratin epidermis.</title>
        <authorList>
            <person name="Lee D.G."/>
            <person name="Trujillo M.E."/>
            <person name="Kang S."/>
            <person name="Nam J.J."/>
            <person name="Kim Y.J."/>
        </authorList>
    </citation>
    <scope>NUCLEOTIDE SEQUENCE [LARGE SCALE GENOMIC DNA]</scope>
    <source>
        <strain evidence="1 2">EPI-7</strain>
    </source>
</reference>
<dbReference type="OrthoDB" id="9799092at2"/>
<protein>
    <submittedName>
        <fullName evidence="1">GrpB family protein</fullName>
    </submittedName>
</protein>
<dbReference type="Pfam" id="PF04229">
    <property type="entry name" value="GrpB"/>
    <property type="match status" value="1"/>
</dbReference>
<dbReference type="PANTHER" id="PTHR34822:SF1">
    <property type="entry name" value="GRPB FAMILY PROTEIN"/>
    <property type="match status" value="1"/>
</dbReference>
<accession>A0A7L4YPP0</accession>
<gene>
    <name evidence="1" type="ORF">EK0264_13735</name>
</gene>
<dbReference type="InterPro" id="IPR043519">
    <property type="entry name" value="NT_sf"/>
</dbReference>
<dbReference type="Gene3D" id="3.30.460.10">
    <property type="entry name" value="Beta Polymerase, domain 2"/>
    <property type="match status" value="1"/>
</dbReference>
<dbReference type="PANTHER" id="PTHR34822">
    <property type="entry name" value="GRPB DOMAIN PROTEIN (AFU_ORTHOLOGUE AFUA_1G01530)"/>
    <property type="match status" value="1"/>
</dbReference>
<evidence type="ECO:0000313" key="1">
    <source>
        <dbReference type="EMBL" id="QHC01245.1"/>
    </source>
</evidence>
<name>A0A7L4YPP0_9ACTN</name>
<dbReference type="AlphaFoldDB" id="A0A7L4YPP0"/>